<sequence>MEDSVTLCRVLLAILVVAILSLTAHFSQSSRLTEIFNWKQVDFAFPNEEERRLAQTRGQFVAENCLPVSLDKWHDRLFLAVPRHKNGVPSTLNYVMLPNSNNKNKSITSPILMPYPSWESNVREARNLTSVVKVQSDPCDRLWALDSGVVEGKMEQPPSVQVYDLRQQMQIRFFQLKEKTDYTEESKFSNMVVDVTSANCDNAFLYIADSGHNHIVVYNYRTNDSHIIHHNYLHFDPLFGDFTIGGVNFQWQTGIHGMSLSPLTRDNFRVMYFHPLASTTEFAVTTKVLQNRSLDFSRSNFDFKVMGSRGTGSQSGASSLDEETGVIFYALLVKSGVGCWNTFRGEEYNEKSMGLVAEDNATLIYPSDIRVDRTGVLWVLSNKLPVFLYSKLKPEDINVRIFKSTVRNAIKGTVCDEM</sequence>
<protein>
    <submittedName>
        <fullName evidence="5">Protein yellow-like isoform X1</fullName>
    </submittedName>
</protein>
<reference evidence="5" key="1">
    <citation type="submission" date="2025-08" db="UniProtKB">
        <authorList>
            <consortium name="RefSeq"/>
        </authorList>
    </citation>
    <scope>IDENTIFICATION</scope>
</reference>
<dbReference type="GO" id="GO:0005576">
    <property type="term" value="C:extracellular region"/>
    <property type="evidence" value="ECO:0007669"/>
    <property type="project" value="UniProtKB-SubCell"/>
</dbReference>
<dbReference type="PANTHER" id="PTHR10009">
    <property type="entry name" value="PROTEIN YELLOW-RELATED"/>
    <property type="match status" value="1"/>
</dbReference>
<dbReference type="AlphaFoldDB" id="A0A3Q0JCS7"/>
<keyword evidence="4" id="KW-1185">Reference proteome</keyword>
<evidence type="ECO:0000313" key="4">
    <source>
        <dbReference type="Proteomes" id="UP000079169"/>
    </source>
</evidence>
<organism evidence="4 5">
    <name type="scientific">Diaphorina citri</name>
    <name type="common">Asian citrus psyllid</name>
    <dbReference type="NCBI Taxonomy" id="121845"/>
    <lineage>
        <taxon>Eukaryota</taxon>
        <taxon>Metazoa</taxon>
        <taxon>Ecdysozoa</taxon>
        <taxon>Arthropoda</taxon>
        <taxon>Hexapoda</taxon>
        <taxon>Insecta</taxon>
        <taxon>Pterygota</taxon>
        <taxon>Neoptera</taxon>
        <taxon>Paraneoptera</taxon>
        <taxon>Hemiptera</taxon>
        <taxon>Sternorrhyncha</taxon>
        <taxon>Psylloidea</taxon>
        <taxon>Psyllidae</taxon>
        <taxon>Diaphorininae</taxon>
        <taxon>Diaphorina</taxon>
    </lineage>
</organism>
<dbReference type="PANTHER" id="PTHR10009:SF11">
    <property type="entry name" value="RH54244P"/>
    <property type="match status" value="1"/>
</dbReference>
<comment type="similarity">
    <text evidence="2">Belongs to the major royal jelly protein family.</text>
</comment>
<dbReference type="STRING" id="121845.A0A3Q0JCS7"/>
<keyword evidence="3" id="KW-0964">Secreted</keyword>
<dbReference type="InterPro" id="IPR011042">
    <property type="entry name" value="6-blade_b-propeller_TolB-like"/>
</dbReference>
<evidence type="ECO:0000313" key="5">
    <source>
        <dbReference type="RefSeq" id="XP_026686234.1"/>
    </source>
</evidence>
<evidence type="ECO:0000256" key="2">
    <source>
        <dbReference type="ARBA" id="ARBA00009127"/>
    </source>
</evidence>
<dbReference type="InterPro" id="IPR017996">
    <property type="entry name" value="MRJP/yellow-related"/>
</dbReference>
<evidence type="ECO:0000256" key="1">
    <source>
        <dbReference type="ARBA" id="ARBA00004613"/>
    </source>
</evidence>
<proteinExistence type="inferred from homology"/>
<name>A0A3Q0JCS7_DIACI</name>
<comment type="subcellular location">
    <subcellularLocation>
        <location evidence="1">Secreted</location>
    </subcellularLocation>
</comment>
<dbReference type="Proteomes" id="UP000079169">
    <property type="component" value="Unplaced"/>
</dbReference>
<dbReference type="PaxDb" id="121845-A0A3Q0JCS7"/>
<dbReference type="Pfam" id="PF03022">
    <property type="entry name" value="MRJP"/>
    <property type="match status" value="1"/>
</dbReference>
<dbReference type="KEGG" id="dci:103518707"/>
<dbReference type="PRINTS" id="PR01366">
    <property type="entry name" value="ROYALJELLY"/>
</dbReference>
<accession>A0A3Q0JCS7</accession>
<dbReference type="GeneID" id="103518707"/>
<dbReference type="SUPFAM" id="SSF63829">
    <property type="entry name" value="Calcium-dependent phosphotriesterase"/>
    <property type="match status" value="1"/>
</dbReference>
<dbReference type="RefSeq" id="XP_026686234.1">
    <property type="nucleotide sequence ID" value="XM_026830433.1"/>
</dbReference>
<dbReference type="Gene3D" id="2.120.10.30">
    <property type="entry name" value="TolB, C-terminal domain"/>
    <property type="match status" value="1"/>
</dbReference>
<gene>
    <name evidence="5" type="primary">LOC103518707</name>
</gene>
<evidence type="ECO:0000256" key="3">
    <source>
        <dbReference type="ARBA" id="ARBA00022525"/>
    </source>
</evidence>